<proteinExistence type="predicted"/>
<dbReference type="PROSITE" id="PS50222">
    <property type="entry name" value="EF_HAND_2"/>
    <property type="match status" value="2"/>
</dbReference>
<evidence type="ECO:0000313" key="10">
    <source>
        <dbReference type="EMBL" id="KAL3891639.1"/>
    </source>
</evidence>
<evidence type="ECO:0000256" key="5">
    <source>
        <dbReference type="ARBA" id="ARBA00023179"/>
    </source>
</evidence>
<gene>
    <name evidence="10" type="ORF">ACJMK2_003891</name>
</gene>
<organism evidence="10 11">
    <name type="scientific">Sinanodonta woodiana</name>
    <name type="common">Chinese pond mussel</name>
    <name type="synonym">Anodonta woodiana</name>
    <dbReference type="NCBI Taxonomy" id="1069815"/>
    <lineage>
        <taxon>Eukaryota</taxon>
        <taxon>Metazoa</taxon>
        <taxon>Spiralia</taxon>
        <taxon>Lophotrochozoa</taxon>
        <taxon>Mollusca</taxon>
        <taxon>Bivalvia</taxon>
        <taxon>Autobranchia</taxon>
        <taxon>Heteroconchia</taxon>
        <taxon>Palaeoheterodonta</taxon>
        <taxon>Unionida</taxon>
        <taxon>Unionoidea</taxon>
        <taxon>Unionidae</taxon>
        <taxon>Unioninae</taxon>
        <taxon>Sinanodonta</taxon>
    </lineage>
</organism>
<dbReference type="AlphaFoldDB" id="A0ABD3XZK3"/>
<dbReference type="SUPFAM" id="SSF47473">
    <property type="entry name" value="EF-hand"/>
    <property type="match status" value="1"/>
</dbReference>
<evidence type="ECO:0000256" key="6">
    <source>
        <dbReference type="ARBA" id="ARBA00049593"/>
    </source>
</evidence>
<evidence type="ECO:0000256" key="4">
    <source>
        <dbReference type="ARBA" id="ARBA00023175"/>
    </source>
</evidence>
<dbReference type="PANTHER" id="PTHR23048:SF0">
    <property type="entry name" value="CALMODULIN LIKE 3"/>
    <property type="match status" value="1"/>
</dbReference>
<keyword evidence="3" id="KW-0518">Myosin</keyword>
<dbReference type="Gene3D" id="1.10.238.10">
    <property type="entry name" value="EF-hand"/>
    <property type="match status" value="1"/>
</dbReference>
<accession>A0ABD3XZK3</accession>
<feature type="region of interest" description="Disordered" evidence="8">
    <location>
        <begin position="735"/>
        <end position="766"/>
    </location>
</feature>
<keyword evidence="1" id="KW-0677">Repeat</keyword>
<keyword evidence="5" id="KW-0514">Muscle protein</keyword>
<dbReference type="Proteomes" id="UP001634394">
    <property type="component" value="Unassembled WGS sequence"/>
</dbReference>
<dbReference type="GO" id="GO:0016459">
    <property type="term" value="C:myosin complex"/>
    <property type="evidence" value="ECO:0007669"/>
    <property type="project" value="UniProtKB-KW"/>
</dbReference>
<dbReference type="Pfam" id="PF13499">
    <property type="entry name" value="EF-hand_7"/>
    <property type="match status" value="1"/>
</dbReference>
<sequence length="959" mass="110021">MTNWNDETKQIKSKDKKKSGSKQWKKIQKASKAVDNFAEGGKEAAAKFKRETVVNEADSEAAYKTFILESIRKCFELSFVEGKPTINVDNIWPILKLLQIDKKDEKIIDLVREAGIETFGDIDASDFDKLVLELVERDAIVENKALWEQINREEKEKEEKEKIEKEKAKKYKKQLKNGDDEIDNEDEENVEDDEEKEVVKKKKIHGPESITRRAFRFIDADDDGYISVADIYQLMMGLGEMLTDDELASMFRVVDLNKDGRITFEDFDMFLNGPRALIEQDMDKGVQSKELEVTEVIDVANLETVEKTADSKPEQTHASAEEEEEAITKRKRKSVLWGYMTTTSQVVTIVKKLSSDALINGVALINNTIQNELEPIQQEHNQSENDLQINSGEEVNDNALREEDVVPIDFGFQPSETTGNTETEGAPQMRRKFTAEEMNNAPIKKRKNRWIVCDSLSNDAITKPRKETTSQPLKAAGDDKEVPGGNKPDAVSESKLKKEAREQTTDNPESKINEEAREEETHDNILDSSFEDEVFQDGDVINEHEDPDKMEVIINRGNDRVENFVAEHSYIEISPTILDELLKTPEELESVERRIKRAEMLQHSIIRRTNTEPLININISNPQKAQSARPQSETVPCSQIQFDLDLRDNIPPKASVLRSRKTSKFIKGRSTSAVPSVQIQKPIKADNVKNVNVLDITKTRESDMSNVKHEHSYNWPRRNSVRPRSALSLMNRQTFERTASLETTDEEETLHKKRPRTPSSPFPFHHQCKSPRIETQNGCSLLDINGDCILEGVNLTKRPTTKHHYRFNNKWPRMGMIHMIENKSPTRLNSISRKLEREGIPYRRDSYDISPCRRDTSPSPIRRETPDIQFDKSMFRREHTDSSLFRKNTQSPFLQMECSLSREGTCSSFFDGITACRSETSTPKTTVIQLELPPDIRKKPKIRNFKNLHGFMPTAYTVR</sequence>
<feature type="domain" description="EF-hand" evidence="9">
    <location>
        <begin position="242"/>
        <end position="277"/>
    </location>
</feature>
<evidence type="ECO:0000256" key="1">
    <source>
        <dbReference type="ARBA" id="ARBA00022737"/>
    </source>
</evidence>
<dbReference type="FunFam" id="1.10.238.10:FF:000003">
    <property type="entry name" value="Calmodulin A"/>
    <property type="match status" value="1"/>
</dbReference>
<reference evidence="10 11" key="1">
    <citation type="submission" date="2024-11" db="EMBL/GenBank/DDBJ databases">
        <title>Chromosome-level genome assembly of the freshwater bivalve Anodonta woodiana.</title>
        <authorList>
            <person name="Chen X."/>
        </authorList>
    </citation>
    <scope>NUCLEOTIDE SEQUENCE [LARGE SCALE GENOMIC DNA]</scope>
    <source>
        <strain evidence="10">MN2024</strain>
        <tissue evidence="10">Gills</tissue>
    </source>
</reference>
<dbReference type="CDD" id="cd00051">
    <property type="entry name" value="EFh"/>
    <property type="match status" value="1"/>
</dbReference>
<keyword evidence="4" id="KW-0505">Motor protein</keyword>
<dbReference type="PANTHER" id="PTHR23048">
    <property type="entry name" value="MYOSIN LIGHT CHAIN 1, 3"/>
    <property type="match status" value="1"/>
</dbReference>
<feature type="compositionally biased region" description="Acidic residues" evidence="8">
    <location>
        <begin position="180"/>
        <end position="193"/>
    </location>
</feature>
<dbReference type="InterPro" id="IPR050230">
    <property type="entry name" value="CALM/Myosin/TropC-like"/>
</dbReference>
<feature type="region of interest" description="Disordered" evidence="8">
    <location>
        <begin position="307"/>
        <end position="327"/>
    </location>
</feature>
<evidence type="ECO:0000256" key="3">
    <source>
        <dbReference type="ARBA" id="ARBA00023123"/>
    </source>
</evidence>
<feature type="domain" description="EF-hand" evidence="9">
    <location>
        <begin position="206"/>
        <end position="241"/>
    </location>
</feature>
<feature type="region of interest" description="Disordered" evidence="8">
    <location>
        <begin position="174"/>
        <end position="193"/>
    </location>
</feature>
<dbReference type="InterPro" id="IPR011992">
    <property type="entry name" value="EF-hand-dom_pair"/>
</dbReference>
<evidence type="ECO:0000259" key="9">
    <source>
        <dbReference type="PROSITE" id="PS50222"/>
    </source>
</evidence>
<keyword evidence="11" id="KW-1185">Reference proteome</keyword>
<comment type="caution">
    <text evidence="10">The sequence shown here is derived from an EMBL/GenBank/DDBJ whole genome shotgun (WGS) entry which is preliminary data.</text>
</comment>
<evidence type="ECO:0000313" key="11">
    <source>
        <dbReference type="Proteomes" id="UP001634394"/>
    </source>
</evidence>
<evidence type="ECO:0000256" key="7">
    <source>
        <dbReference type="ARBA" id="ARBA00078496"/>
    </source>
</evidence>
<keyword evidence="2" id="KW-0106">Calcium</keyword>
<dbReference type="InterPro" id="IPR002048">
    <property type="entry name" value="EF_hand_dom"/>
</dbReference>
<feature type="compositionally biased region" description="Basic residues" evidence="8">
    <location>
        <begin position="14"/>
        <end position="24"/>
    </location>
</feature>
<protein>
    <recommendedName>
        <fullName evidence="7">Sulfhydryl light chain</fullName>
    </recommendedName>
</protein>
<dbReference type="InterPro" id="IPR018247">
    <property type="entry name" value="EF_Hand_1_Ca_BS"/>
</dbReference>
<name>A0ABD3XZK3_SINWO</name>
<feature type="region of interest" description="Disordered" evidence="8">
    <location>
        <begin position="411"/>
        <end position="431"/>
    </location>
</feature>
<feature type="region of interest" description="Disordered" evidence="8">
    <location>
        <begin position="1"/>
        <end position="24"/>
    </location>
</feature>
<evidence type="ECO:0000256" key="2">
    <source>
        <dbReference type="ARBA" id="ARBA00022837"/>
    </source>
</evidence>
<feature type="compositionally biased region" description="Basic and acidic residues" evidence="8">
    <location>
        <begin position="490"/>
        <end position="525"/>
    </location>
</feature>
<dbReference type="SMART" id="SM00054">
    <property type="entry name" value="EFh"/>
    <property type="match status" value="2"/>
</dbReference>
<comment type="function">
    <text evidence="6">In molluscan muscle, calcium regulation is associated with myosin rather than with actin. Muscle myosin contains two types of light chains: the catalytic light chain, essential for ATPase activity, and the regulatory light chain, a calcium-binding protein responsible for Ca(2+) dependent binding and Ca(2+) dependent Mg-ATPase activity.</text>
</comment>
<feature type="compositionally biased region" description="Polar residues" evidence="8">
    <location>
        <begin position="414"/>
        <end position="423"/>
    </location>
</feature>
<feature type="compositionally biased region" description="Basic and acidic residues" evidence="8">
    <location>
        <begin position="1"/>
        <end position="13"/>
    </location>
</feature>
<evidence type="ECO:0000256" key="8">
    <source>
        <dbReference type="SAM" id="MobiDB-lite"/>
    </source>
</evidence>
<dbReference type="EMBL" id="JBJQND010000001">
    <property type="protein sequence ID" value="KAL3891639.1"/>
    <property type="molecule type" value="Genomic_DNA"/>
</dbReference>
<dbReference type="PROSITE" id="PS00018">
    <property type="entry name" value="EF_HAND_1"/>
    <property type="match status" value="2"/>
</dbReference>
<feature type="region of interest" description="Disordered" evidence="8">
    <location>
        <begin position="462"/>
        <end position="527"/>
    </location>
</feature>